<dbReference type="InParanoid" id="A0A0V0QNH4"/>
<comment type="caution">
    <text evidence="2">The sequence shown here is derived from an EMBL/GenBank/DDBJ whole genome shotgun (WGS) entry which is preliminary data.</text>
</comment>
<dbReference type="Pfam" id="PF04818">
    <property type="entry name" value="CID"/>
    <property type="match status" value="1"/>
</dbReference>
<reference evidence="2 3" key="1">
    <citation type="journal article" date="2015" name="Sci. Rep.">
        <title>Genome of the facultative scuticociliatosis pathogen Pseudocohnilembus persalinus provides insight into its virulence through horizontal gene transfer.</title>
        <authorList>
            <person name="Xiong J."/>
            <person name="Wang G."/>
            <person name="Cheng J."/>
            <person name="Tian M."/>
            <person name="Pan X."/>
            <person name="Warren A."/>
            <person name="Jiang C."/>
            <person name="Yuan D."/>
            <person name="Miao W."/>
        </authorList>
    </citation>
    <scope>NUCLEOTIDE SEQUENCE [LARGE SCALE GENOMIC DNA]</scope>
    <source>
        <strain evidence="2">36N120E</strain>
    </source>
</reference>
<dbReference type="Gene3D" id="1.25.40.90">
    <property type="match status" value="1"/>
</dbReference>
<dbReference type="SMART" id="SM00582">
    <property type="entry name" value="RPR"/>
    <property type="match status" value="1"/>
</dbReference>
<dbReference type="OrthoDB" id="10069473at2759"/>
<protein>
    <submittedName>
        <fullName evidence="2">ENTH/VHS family protein</fullName>
    </submittedName>
</protein>
<dbReference type="EMBL" id="LDAU01000126">
    <property type="protein sequence ID" value="KRX03798.1"/>
    <property type="molecule type" value="Genomic_DNA"/>
</dbReference>
<dbReference type="OMA" id="QIHYLDL"/>
<evidence type="ECO:0000313" key="3">
    <source>
        <dbReference type="Proteomes" id="UP000054937"/>
    </source>
</evidence>
<feature type="domain" description="CID" evidence="1">
    <location>
        <begin position="1"/>
        <end position="131"/>
    </location>
</feature>
<organism evidence="2 3">
    <name type="scientific">Pseudocohnilembus persalinus</name>
    <name type="common">Ciliate</name>
    <dbReference type="NCBI Taxonomy" id="266149"/>
    <lineage>
        <taxon>Eukaryota</taxon>
        <taxon>Sar</taxon>
        <taxon>Alveolata</taxon>
        <taxon>Ciliophora</taxon>
        <taxon>Intramacronucleata</taxon>
        <taxon>Oligohymenophorea</taxon>
        <taxon>Scuticociliatia</taxon>
        <taxon>Philasterida</taxon>
        <taxon>Pseudocohnilembidae</taxon>
        <taxon>Pseudocohnilembus</taxon>
    </lineage>
</organism>
<evidence type="ECO:0000259" key="1">
    <source>
        <dbReference type="PROSITE" id="PS51391"/>
    </source>
</evidence>
<dbReference type="AlphaFoldDB" id="A0A0V0QNH4"/>
<dbReference type="PROSITE" id="PS51391">
    <property type="entry name" value="CID"/>
    <property type="match status" value="1"/>
</dbReference>
<dbReference type="InterPro" id="IPR006569">
    <property type="entry name" value="CID_dom"/>
</dbReference>
<keyword evidence="3" id="KW-1185">Reference proteome</keyword>
<accession>A0A0V0QNH4</accession>
<name>A0A0V0QNH4_PSEPJ</name>
<evidence type="ECO:0000313" key="2">
    <source>
        <dbReference type="EMBL" id="KRX03798.1"/>
    </source>
</evidence>
<proteinExistence type="predicted"/>
<sequence>MDETYFLQRLYELDHTQITISGTAKYCIVNYISAQRIVSIIHDQIKQARKDRKLYFIYLMFEIIQESKKKGQQFIQYFGQILKDVCIDLAETIDKFEDIKQIRSCISTWQTQQIYDQQFCEKLQKILLPKYNELQEESSKYVKKGQNKYDKAFIKNYQLIKQILKFQQQYQQTSDACIDLASEFLQQNQKNVNEHEQNKENDHMEIEQKQ</sequence>
<dbReference type="InterPro" id="IPR008942">
    <property type="entry name" value="ENTH_VHS"/>
</dbReference>
<gene>
    <name evidence="2" type="ORF">PPERSA_04306</name>
</gene>
<dbReference type="SUPFAM" id="SSF48464">
    <property type="entry name" value="ENTH/VHS domain"/>
    <property type="match status" value="1"/>
</dbReference>
<dbReference type="Proteomes" id="UP000054937">
    <property type="component" value="Unassembled WGS sequence"/>
</dbReference>